<dbReference type="SMART" id="SM00382">
    <property type="entry name" value="AAA"/>
    <property type="match status" value="1"/>
</dbReference>
<evidence type="ECO:0000259" key="4">
    <source>
        <dbReference type="SMART" id="SM00382"/>
    </source>
</evidence>
<feature type="domain" description="AAA+ ATPase" evidence="4">
    <location>
        <begin position="13"/>
        <end position="226"/>
    </location>
</feature>
<gene>
    <name evidence="5" type="ORF">FM042_08840</name>
</gene>
<dbReference type="InterPro" id="IPR003593">
    <property type="entry name" value="AAA+_ATPase"/>
</dbReference>
<proteinExistence type="inferred from homology"/>
<protein>
    <recommendedName>
        <fullName evidence="3">arsenite-transporting ATPase</fullName>
        <ecNumber evidence="3">7.3.2.7</ecNumber>
    </recommendedName>
</protein>
<dbReference type="SUPFAM" id="SSF52540">
    <property type="entry name" value="P-loop containing nucleoside triphosphate hydrolases"/>
    <property type="match status" value="1"/>
</dbReference>
<comment type="caution">
    <text evidence="5">The sequence shown here is derived from an EMBL/GenBank/DDBJ whole genome shotgun (WGS) entry which is preliminary data.</text>
</comment>
<evidence type="ECO:0000313" key="5">
    <source>
        <dbReference type="EMBL" id="TRW48536.1"/>
    </source>
</evidence>
<dbReference type="EC" id="7.3.2.7" evidence="3"/>
<evidence type="ECO:0000256" key="1">
    <source>
        <dbReference type="ARBA" id="ARBA00011040"/>
    </source>
</evidence>
<dbReference type="InterPro" id="IPR016300">
    <property type="entry name" value="ATPase_ArsA/GET3"/>
</dbReference>
<comment type="similarity">
    <text evidence="1">Belongs to the arsA ATPase family.</text>
</comment>
<evidence type="ECO:0000256" key="2">
    <source>
        <dbReference type="ARBA" id="ARBA00052296"/>
    </source>
</evidence>
<accession>A0A552X0S0</accession>
<dbReference type="Gene3D" id="3.40.50.300">
    <property type="entry name" value="P-loop containing nucleotide triphosphate hydrolases"/>
    <property type="match status" value="1"/>
</dbReference>
<dbReference type="EMBL" id="VJWL01000003">
    <property type="protein sequence ID" value="TRW48536.1"/>
    <property type="molecule type" value="Genomic_DNA"/>
</dbReference>
<sequence length="334" mass="36990">MDFSITAQQQLFSRRLLLVGGKGGVGKTTIASALALQAAASGKRVLLISTDPAHNLGDAFDQSIGGRVTSITSHLSALEIDPDAEAKAHVDRIVQQMKQFVHPDMYAEAERQLRLSANSPGAQEAALLERICREIERGLNEYDLLIFDTAPTGHTLRLLTLPEAMAAWTQGMLQHDKKSSELSGVLAHLSPKRGKDIDHPMDEPEQLASAGMSARSRGITETLLHRQRLFQRTRRILKNPEQTAMLYVLTPEKLPILETQRALKVLENEGLPLAGLFVNRVLPKSADGAFLATRRQQEAQRLHEISTLFDRYPLYQVPLQATDIQGIEQLGRVF</sequence>
<keyword evidence="6" id="KW-1185">Reference proteome</keyword>
<evidence type="ECO:0000256" key="3">
    <source>
        <dbReference type="ARBA" id="ARBA00066752"/>
    </source>
</evidence>
<dbReference type="GO" id="GO:0015446">
    <property type="term" value="F:ATPase-coupled arsenite transmembrane transporter activity"/>
    <property type="evidence" value="ECO:0007669"/>
    <property type="project" value="UniProtKB-EC"/>
</dbReference>
<dbReference type="Proteomes" id="UP000320359">
    <property type="component" value="Unassembled WGS sequence"/>
</dbReference>
<name>A0A552X0S0_9GAMM</name>
<reference evidence="5 6" key="1">
    <citation type="submission" date="2019-07" db="EMBL/GenBank/DDBJ databases">
        <authorList>
            <person name="Yang M."/>
            <person name="Zhao D."/>
            <person name="Xiang H."/>
        </authorList>
    </citation>
    <scope>NUCLEOTIDE SEQUENCE [LARGE SCALE GENOMIC DNA]</scope>
    <source>
        <strain evidence="5 6">IM1326</strain>
    </source>
</reference>
<dbReference type="AlphaFoldDB" id="A0A552X0S0"/>
<organism evidence="5 6">
    <name type="scientific">Aliidiomarina halalkaliphila</name>
    <dbReference type="NCBI Taxonomy" id="2593535"/>
    <lineage>
        <taxon>Bacteria</taxon>
        <taxon>Pseudomonadati</taxon>
        <taxon>Pseudomonadota</taxon>
        <taxon>Gammaproteobacteria</taxon>
        <taxon>Alteromonadales</taxon>
        <taxon>Idiomarinaceae</taxon>
        <taxon>Aliidiomarina</taxon>
    </lineage>
</organism>
<dbReference type="InterPro" id="IPR027417">
    <property type="entry name" value="P-loop_NTPase"/>
</dbReference>
<dbReference type="PANTHER" id="PTHR10803">
    <property type="entry name" value="ARSENICAL PUMP-DRIVING ATPASE ARSENITE-TRANSLOCATING ATPASE"/>
    <property type="match status" value="1"/>
</dbReference>
<dbReference type="GO" id="GO:0005524">
    <property type="term" value="F:ATP binding"/>
    <property type="evidence" value="ECO:0007669"/>
    <property type="project" value="InterPro"/>
</dbReference>
<evidence type="ECO:0000313" key="6">
    <source>
        <dbReference type="Proteomes" id="UP000320359"/>
    </source>
</evidence>
<comment type="catalytic activity">
    <reaction evidence="2">
        <text>arsenite(in) + ATP + H2O = arsenite(out) + ADP + phosphate + H(+)</text>
        <dbReference type="Rhea" id="RHEA:11348"/>
        <dbReference type="ChEBI" id="CHEBI:15377"/>
        <dbReference type="ChEBI" id="CHEBI:15378"/>
        <dbReference type="ChEBI" id="CHEBI:29242"/>
        <dbReference type="ChEBI" id="CHEBI:30616"/>
        <dbReference type="ChEBI" id="CHEBI:43474"/>
        <dbReference type="ChEBI" id="CHEBI:456216"/>
        <dbReference type="EC" id="7.3.2.7"/>
    </reaction>
</comment>
<dbReference type="GO" id="GO:0016887">
    <property type="term" value="F:ATP hydrolysis activity"/>
    <property type="evidence" value="ECO:0007669"/>
    <property type="project" value="InterPro"/>
</dbReference>
<dbReference type="PANTHER" id="PTHR10803:SF3">
    <property type="entry name" value="ATPASE GET3"/>
    <property type="match status" value="1"/>
</dbReference>
<dbReference type="Pfam" id="PF02374">
    <property type="entry name" value="ArsA_ATPase"/>
    <property type="match status" value="1"/>
</dbReference>
<dbReference type="CDD" id="cd02035">
    <property type="entry name" value="ArsA"/>
    <property type="match status" value="1"/>
</dbReference>
<dbReference type="OrthoDB" id="9780677at2"/>
<dbReference type="NCBIfam" id="TIGR00345">
    <property type="entry name" value="GET3_arsA_TRC40"/>
    <property type="match status" value="1"/>
</dbReference>
<dbReference type="InterPro" id="IPR025723">
    <property type="entry name" value="ArsA/GET3_ATPase-like"/>
</dbReference>